<keyword evidence="6" id="KW-1185">Reference proteome</keyword>
<dbReference type="GO" id="GO:0008422">
    <property type="term" value="F:beta-glucosidase activity"/>
    <property type="evidence" value="ECO:0007669"/>
    <property type="project" value="TreeGrafter"/>
</dbReference>
<dbReference type="SUPFAM" id="SSF51445">
    <property type="entry name" value="(Trans)glycosidases"/>
    <property type="match status" value="1"/>
</dbReference>
<dbReference type="AlphaFoldDB" id="A0A0S7BIK0"/>
<comment type="similarity">
    <text evidence="1 4">Belongs to the glycosyl hydrolase 1 family.</text>
</comment>
<accession>A0A0S7BIK0</accession>
<dbReference type="RefSeq" id="WP_172797822.1">
    <property type="nucleotide sequence ID" value="NZ_DF967972.1"/>
</dbReference>
<evidence type="ECO:0000256" key="2">
    <source>
        <dbReference type="ARBA" id="ARBA00022801"/>
    </source>
</evidence>
<proteinExistence type="inferred from homology"/>
<keyword evidence="2 5" id="KW-0378">Hydrolase</keyword>
<evidence type="ECO:0000313" key="5">
    <source>
        <dbReference type="EMBL" id="GAP14002.1"/>
    </source>
</evidence>
<dbReference type="Pfam" id="PF00232">
    <property type="entry name" value="Glyco_hydro_1"/>
    <property type="match status" value="1"/>
</dbReference>
<dbReference type="Proteomes" id="UP000055060">
    <property type="component" value="Unassembled WGS sequence"/>
</dbReference>
<keyword evidence="3" id="KW-0326">Glycosidase</keyword>
<reference evidence="5" key="1">
    <citation type="submission" date="2015-07" db="EMBL/GenBank/DDBJ databases">
        <title>Draft Genome Sequences of Anaerolinea thermolimosa IMO-1, Bellilinea caldifistulae GOMI-1, Leptolinea tardivitalis YMTK-2, Levilinea saccharolytica KIBI-1,Longilinea arvoryzae KOME-1, Previously Described as Members of the Anaerolineaceae (Chloroflexi).</title>
        <authorList>
            <person name="Sekiguchi Y."/>
            <person name="Ohashi A."/>
            <person name="Matsuura N."/>
            <person name="Tourlousse M.D."/>
        </authorList>
    </citation>
    <scope>NUCLEOTIDE SEQUENCE [LARGE SCALE GENOMIC DNA]</scope>
    <source>
        <strain evidence="5">KOME-1</strain>
    </source>
</reference>
<dbReference type="InterPro" id="IPR017853">
    <property type="entry name" value="GH"/>
</dbReference>
<dbReference type="PROSITE" id="PS00653">
    <property type="entry name" value="GLYCOSYL_HYDROL_F1_2"/>
    <property type="match status" value="1"/>
</dbReference>
<evidence type="ECO:0000313" key="6">
    <source>
        <dbReference type="Proteomes" id="UP000055060"/>
    </source>
</evidence>
<evidence type="ECO:0000256" key="4">
    <source>
        <dbReference type="RuleBase" id="RU003690"/>
    </source>
</evidence>
<name>A0A0S7BIK0_9CHLR</name>
<dbReference type="STRING" id="360412.LARV_01762"/>
<dbReference type="PANTHER" id="PTHR10353">
    <property type="entry name" value="GLYCOSYL HYDROLASE"/>
    <property type="match status" value="1"/>
</dbReference>
<dbReference type="PRINTS" id="PR00131">
    <property type="entry name" value="GLHYDRLASE1"/>
</dbReference>
<dbReference type="Gene3D" id="3.20.20.80">
    <property type="entry name" value="Glycosidases"/>
    <property type="match status" value="1"/>
</dbReference>
<gene>
    <name evidence="5" type="ORF">LARV_01762</name>
</gene>
<dbReference type="InterPro" id="IPR033132">
    <property type="entry name" value="GH_1_N_CS"/>
</dbReference>
<protein>
    <submittedName>
        <fullName evidence="5">Glycosyl hydrolase family 1</fullName>
    </submittedName>
</protein>
<dbReference type="EMBL" id="DF967972">
    <property type="protein sequence ID" value="GAP14002.1"/>
    <property type="molecule type" value="Genomic_DNA"/>
</dbReference>
<evidence type="ECO:0000256" key="1">
    <source>
        <dbReference type="ARBA" id="ARBA00010838"/>
    </source>
</evidence>
<dbReference type="PANTHER" id="PTHR10353:SF209">
    <property type="entry name" value="GALACTOLIPID GALACTOSYLTRANSFERASE SFR2, CHLOROPLASTIC"/>
    <property type="match status" value="1"/>
</dbReference>
<dbReference type="InterPro" id="IPR001360">
    <property type="entry name" value="Glyco_hydro_1"/>
</dbReference>
<evidence type="ECO:0000256" key="3">
    <source>
        <dbReference type="ARBA" id="ARBA00023295"/>
    </source>
</evidence>
<sequence length="443" mass="50518">MPQATFNFPAGFLWGAATAAHQVEGGNTNNNWAAWEAEPGRILNGDRSGLACDWWGGRWKEDLDRAAETGQNAHRMSIEWSRVQPTPDHWDEDALDHYREIMRGMLARGLTPMVTLHHFTDPLWFYNQGGWELENAPELFEKYVSRVVEALKEYVSLWVTINEPNVYVVSGYTGTDFPPGKGDMNAAFTVLRNLVRGHAAAYQAIKRIQKNSVVGIAVNYRSFKPACAASPFDSLLARFLHNSYNDSFTRALKTGELHFAAKHVAVPEAAGTQDFIGVNYYTRDLVRFAPLASRDLFMKRFFPKDALLSPTGFIAHVPDGMFEALRWANGYGLPIYITENGVEDAADELRPRYLVEHLHQVWRAANFNFPIKGYFHWSLVDNFEWERGWSQRFGLWGLDIQTQARIRRRSVDLYAEICRQNAISSDTVQRFAPEAYPRLFPEA</sequence>
<organism evidence="5">
    <name type="scientific">Longilinea arvoryzae</name>
    <dbReference type="NCBI Taxonomy" id="360412"/>
    <lineage>
        <taxon>Bacteria</taxon>
        <taxon>Bacillati</taxon>
        <taxon>Chloroflexota</taxon>
        <taxon>Anaerolineae</taxon>
        <taxon>Anaerolineales</taxon>
        <taxon>Anaerolineaceae</taxon>
        <taxon>Longilinea</taxon>
    </lineage>
</organism>
<dbReference type="GO" id="GO:0005975">
    <property type="term" value="P:carbohydrate metabolic process"/>
    <property type="evidence" value="ECO:0007669"/>
    <property type="project" value="InterPro"/>
</dbReference>